<dbReference type="KEGG" id="nev:NTE_03405"/>
<dbReference type="AlphaFoldDB" id="A0A075MWC3"/>
<keyword evidence="2" id="KW-1185">Reference proteome</keyword>
<sequence length="48" mass="5375">MARKIVEDARAKAADVKARQRGKQTPAALEERIAALEDTIEMLLHMVE</sequence>
<dbReference type="GeneID" id="43502682"/>
<proteinExistence type="predicted"/>
<dbReference type="Proteomes" id="UP000028194">
    <property type="component" value="Chromosome"/>
</dbReference>
<dbReference type="RefSeq" id="WP_158385669.1">
    <property type="nucleotide sequence ID" value="NZ_CP007174.1"/>
</dbReference>
<dbReference type="STRING" id="1459636.NTE_03405"/>
<name>A0A075MWC3_9ARCH</name>
<gene>
    <name evidence="1" type="ORF">NTE_03405</name>
</gene>
<evidence type="ECO:0000313" key="1">
    <source>
        <dbReference type="EMBL" id="AIF85433.1"/>
    </source>
</evidence>
<dbReference type="HOGENOM" id="CLU_3147800_0_0_2"/>
<reference evidence="1 2" key="1">
    <citation type="journal article" date="2014" name="PLoS ONE">
        <title>Genome Sequence of Candidatus Nitrososphaera evergladensis from Group I.1b Enriched from Everglades Soil Reveals Novel Genomic Features of the Ammonia-Oxidizing Archaea.</title>
        <authorList>
            <person name="Zhalnina K.V."/>
            <person name="Dias R."/>
            <person name="Leonard M.T."/>
            <person name="Dorr de Quadros P."/>
            <person name="Camargo F.A."/>
            <person name="Drew J.C."/>
            <person name="Farmerie W.G."/>
            <person name="Daroub S.H."/>
            <person name="Triplett E.W."/>
        </authorList>
    </citation>
    <scope>NUCLEOTIDE SEQUENCE [LARGE SCALE GENOMIC DNA]</scope>
    <source>
        <strain evidence="1 2">SR1</strain>
    </source>
</reference>
<organism evidence="1 2">
    <name type="scientific">Candidatus Nitrososphaera evergladensis SR1</name>
    <dbReference type="NCBI Taxonomy" id="1459636"/>
    <lineage>
        <taxon>Archaea</taxon>
        <taxon>Nitrososphaerota</taxon>
        <taxon>Nitrososphaeria</taxon>
        <taxon>Nitrososphaerales</taxon>
        <taxon>Nitrososphaeraceae</taxon>
        <taxon>Nitrososphaera</taxon>
    </lineage>
</organism>
<protein>
    <submittedName>
        <fullName evidence="1">Uncharacterized protein</fullName>
    </submittedName>
</protein>
<evidence type="ECO:0000313" key="2">
    <source>
        <dbReference type="Proteomes" id="UP000028194"/>
    </source>
</evidence>
<dbReference type="EMBL" id="CP007174">
    <property type="protein sequence ID" value="AIF85433.1"/>
    <property type="molecule type" value="Genomic_DNA"/>
</dbReference>
<accession>A0A075MWC3</accession>